<dbReference type="PANTHER" id="PTHR37944">
    <property type="entry name" value="PORIN B"/>
    <property type="match status" value="1"/>
</dbReference>
<dbReference type="Gene3D" id="2.40.160.180">
    <property type="entry name" value="Carbohydrate-selective porin OprB"/>
    <property type="match status" value="1"/>
</dbReference>
<feature type="signal peptide" evidence="2">
    <location>
        <begin position="1"/>
        <end position="26"/>
    </location>
</feature>
<dbReference type="Proteomes" id="UP000319449">
    <property type="component" value="Unassembled WGS sequence"/>
</dbReference>
<dbReference type="PANTHER" id="PTHR37944:SF1">
    <property type="entry name" value="PORIN B"/>
    <property type="match status" value="1"/>
</dbReference>
<dbReference type="Pfam" id="PF04966">
    <property type="entry name" value="OprB"/>
    <property type="match status" value="1"/>
</dbReference>
<evidence type="ECO:0000313" key="5">
    <source>
        <dbReference type="Proteomes" id="UP000319449"/>
    </source>
</evidence>
<keyword evidence="2" id="KW-0732">Signal</keyword>
<comment type="caution">
    <text evidence="4">The sequence shown here is derived from an EMBL/GenBank/DDBJ whole genome shotgun (WGS) entry which is preliminary data.</text>
</comment>
<keyword evidence="5" id="KW-1185">Reference proteome</keyword>
<dbReference type="InterPro" id="IPR007049">
    <property type="entry name" value="Carb-sel_porin_OprB"/>
</dbReference>
<evidence type="ECO:0000256" key="1">
    <source>
        <dbReference type="ARBA" id="ARBA00008769"/>
    </source>
</evidence>
<feature type="compositionally biased region" description="Polar residues" evidence="3">
    <location>
        <begin position="40"/>
        <end position="49"/>
    </location>
</feature>
<dbReference type="GO" id="GO:0015288">
    <property type="term" value="F:porin activity"/>
    <property type="evidence" value="ECO:0007669"/>
    <property type="project" value="InterPro"/>
</dbReference>
<dbReference type="EMBL" id="VLLN01000013">
    <property type="protein sequence ID" value="TWJ18839.1"/>
    <property type="molecule type" value="Genomic_DNA"/>
</dbReference>
<protein>
    <submittedName>
        <fullName evidence="4">Carbohydrate-selective porin (OprB family)</fullName>
    </submittedName>
</protein>
<dbReference type="AlphaFoldDB" id="A0A562VLP0"/>
<evidence type="ECO:0000256" key="2">
    <source>
        <dbReference type="RuleBase" id="RU363072"/>
    </source>
</evidence>
<accession>A0A562VLP0</accession>
<feature type="chain" id="PRO_5022250632" evidence="2">
    <location>
        <begin position="27"/>
        <end position="481"/>
    </location>
</feature>
<proteinExistence type="inferred from homology"/>
<sequence>MRTLGNTCLTFIAVVFVVTTSATAHADKNPSEQVVKTPGTVATSAPTQAAPTNSALTAIEALPDWFPKVLGGQFNGVYQSVPGFHTPYQGPNSFATNDGKGRDFTQTYGLYLGSQLAPTLQAYLDLELFRGNGISNGTGLGGFVNGDVIRAGSSDLPKTPYVARLFLRYFLPLSTETEKVDRAMDQIPGSQPVSRWEVKAGKIAAVDDFDLNRYANNNRTQFLNYDFLYNTAWDYAADTRGYSYGLVTALAQPRWRLAFGVYMEPNTGNGANFDFIDMRELGYNLELTWKPNDTGTVVRLLSYFNESRMGSYNAALVQGRATSTVPDLLTVEKQGGTKYGFGLNFEQPLADEGETGIFGRLGWNGGGHESWAYVESDRHASLGVQVNGVHWGRKEDDLGLAYGVNGLSTPHKNYLAAGGNGILLGDGRLNYGYEQALEVYYRVQLGKYIQVSPDFQFIKNPGYNKDRGPAEVYGLRARLNF</sequence>
<dbReference type="InterPro" id="IPR038673">
    <property type="entry name" value="OprB_sf"/>
</dbReference>
<reference evidence="4 5" key="1">
    <citation type="submission" date="2019-07" db="EMBL/GenBank/DDBJ databases">
        <title>Genomic Encyclopedia of Archaeal and Bacterial Type Strains, Phase II (KMG-II): from individual species to whole genera.</title>
        <authorList>
            <person name="Goeker M."/>
        </authorList>
    </citation>
    <scope>NUCLEOTIDE SEQUENCE [LARGE SCALE GENOMIC DNA]</scope>
    <source>
        <strain evidence="4 5">ATCC BAA-1139</strain>
    </source>
</reference>
<organism evidence="4 5">
    <name type="scientific">Geobacter argillaceus</name>
    <dbReference type="NCBI Taxonomy" id="345631"/>
    <lineage>
        <taxon>Bacteria</taxon>
        <taxon>Pseudomonadati</taxon>
        <taxon>Thermodesulfobacteriota</taxon>
        <taxon>Desulfuromonadia</taxon>
        <taxon>Geobacterales</taxon>
        <taxon>Geobacteraceae</taxon>
        <taxon>Geobacter</taxon>
    </lineage>
</organism>
<dbReference type="RefSeq" id="WP_145022837.1">
    <property type="nucleotide sequence ID" value="NZ_VLLN01000013.1"/>
</dbReference>
<dbReference type="GO" id="GO:0016020">
    <property type="term" value="C:membrane"/>
    <property type="evidence" value="ECO:0007669"/>
    <property type="project" value="InterPro"/>
</dbReference>
<name>A0A562VLP0_9BACT</name>
<dbReference type="GO" id="GO:0008643">
    <property type="term" value="P:carbohydrate transport"/>
    <property type="evidence" value="ECO:0007669"/>
    <property type="project" value="InterPro"/>
</dbReference>
<evidence type="ECO:0000313" key="4">
    <source>
        <dbReference type="EMBL" id="TWJ18839.1"/>
    </source>
</evidence>
<feature type="region of interest" description="Disordered" evidence="3">
    <location>
        <begin position="27"/>
        <end position="49"/>
    </location>
</feature>
<evidence type="ECO:0000256" key="3">
    <source>
        <dbReference type="SAM" id="MobiDB-lite"/>
    </source>
</evidence>
<gene>
    <name evidence="4" type="ORF">JN12_02288</name>
</gene>
<comment type="similarity">
    <text evidence="1 2">Belongs to the OprB family.</text>
</comment>
<dbReference type="OrthoDB" id="177316at2"/>
<dbReference type="InterPro" id="IPR052932">
    <property type="entry name" value="OprB_Porin"/>
</dbReference>